<evidence type="ECO:0000313" key="3">
    <source>
        <dbReference type="EMBL" id="WWF04200.1"/>
    </source>
</evidence>
<keyword evidence="2" id="KW-0472">Membrane</keyword>
<keyword evidence="2" id="KW-1133">Transmembrane helix</keyword>
<name>A0ABZ2FBT4_9MICO</name>
<accession>A0ABZ2FBT4</accession>
<keyword evidence="4" id="KW-1185">Reference proteome</keyword>
<evidence type="ECO:0000313" key="4">
    <source>
        <dbReference type="Proteomes" id="UP001381003"/>
    </source>
</evidence>
<evidence type="ECO:0008006" key="5">
    <source>
        <dbReference type="Google" id="ProtNLM"/>
    </source>
</evidence>
<dbReference type="Proteomes" id="UP001381003">
    <property type="component" value="Chromosome"/>
</dbReference>
<feature type="transmembrane region" description="Helical" evidence="2">
    <location>
        <begin position="12"/>
        <end position="29"/>
    </location>
</feature>
<keyword evidence="2" id="KW-0812">Transmembrane</keyword>
<gene>
    <name evidence="3" type="ORF">N5P18_10900</name>
</gene>
<organism evidence="3 4">
    <name type="scientific">Janibacter terrae</name>
    <dbReference type="NCBI Taxonomy" id="103817"/>
    <lineage>
        <taxon>Bacteria</taxon>
        <taxon>Bacillati</taxon>
        <taxon>Actinomycetota</taxon>
        <taxon>Actinomycetes</taxon>
        <taxon>Micrococcales</taxon>
        <taxon>Intrasporangiaceae</taxon>
        <taxon>Janibacter</taxon>
    </lineage>
</organism>
<evidence type="ECO:0000256" key="2">
    <source>
        <dbReference type="SAM" id="Phobius"/>
    </source>
</evidence>
<proteinExistence type="predicted"/>
<feature type="compositionally biased region" description="Basic and acidic residues" evidence="1">
    <location>
        <begin position="45"/>
        <end position="68"/>
    </location>
</feature>
<dbReference type="RefSeq" id="WP_338537670.1">
    <property type="nucleotide sequence ID" value="NZ_CP104874.1"/>
</dbReference>
<protein>
    <recommendedName>
        <fullName evidence="5">LapA family protein</fullName>
    </recommendedName>
</protein>
<dbReference type="EMBL" id="CP104874">
    <property type="protein sequence ID" value="WWF04200.1"/>
    <property type="molecule type" value="Genomic_DNA"/>
</dbReference>
<evidence type="ECO:0000256" key="1">
    <source>
        <dbReference type="SAM" id="MobiDB-lite"/>
    </source>
</evidence>
<feature type="compositionally biased region" description="Basic and acidic residues" evidence="1">
    <location>
        <begin position="79"/>
        <end position="94"/>
    </location>
</feature>
<sequence>MSAPSTEVGPGWWAFVAFFFLAIALWLIMRSMFTRLRRMNLAQKDELRRQQEEARARDDLAERARDLDLPEGSGGSAGLRRDGPEEGQGRRDEV</sequence>
<reference evidence="3 4" key="1">
    <citation type="submission" date="2022-09" db="EMBL/GenBank/DDBJ databases">
        <title>Complete genome sequence of Janibacter terrae strain COS04-44, PCL-degrading bacteria isolated from oil spilled coast.</title>
        <authorList>
            <person name="Park H."/>
            <person name="Kim J.Y."/>
            <person name="An S.H."/>
            <person name="Lee C.M."/>
            <person name="Weon H.-Y."/>
        </authorList>
    </citation>
    <scope>NUCLEOTIDE SEQUENCE [LARGE SCALE GENOMIC DNA]</scope>
    <source>
        <strain evidence="3 4">COS04-44</strain>
    </source>
</reference>
<feature type="region of interest" description="Disordered" evidence="1">
    <location>
        <begin position="45"/>
        <end position="94"/>
    </location>
</feature>